<accession>A0A6A4L8S2</accession>
<name>A0A6A4L8S2_9ERIC</name>
<feature type="non-terminal residue" evidence="2">
    <location>
        <position position="1"/>
    </location>
</feature>
<feature type="compositionally biased region" description="Basic and acidic residues" evidence="1">
    <location>
        <begin position="249"/>
        <end position="261"/>
    </location>
</feature>
<sequence length="373" mass="42674">MFCPSGGFPQLRILKLWKLEKLEELKVENGALSDLIDLEIRSCQNLKKLPDELRYSRTLQMLEFTDMPGEEWDRFRHDRSDFHEDNSVNKYNTAETSIILGSQIREKLVKSTISKSKKIFLRKIASDELPTGSKECRMRHKEKLEETGEAKIASDELPTGSKECRMRHKEKLEKTGEAKIASDELPTGMRHKEKLEETGEAKIASDELPTGSKECRMRHKEKLEKTGEAKIASDELPTGSKECRMRHKEKLEETGEAKTASDELPTGSKECPFCGAEPESAVHLFFLCKPVKMIWFAQWGIRTDDFSNLSIADWISNILTPSAIFGDSPPNERIFLISQLFSWKKFGCGETKLSLTMWRLTPTRFIEKLAHLS</sequence>
<dbReference type="Gene3D" id="3.80.10.10">
    <property type="entry name" value="Ribonuclease Inhibitor"/>
    <property type="match status" value="1"/>
</dbReference>
<evidence type="ECO:0008006" key="4">
    <source>
        <dbReference type="Google" id="ProtNLM"/>
    </source>
</evidence>
<comment type="caution">
    <text evidence="2">The sequence shown here is derived from an EMBL/GenBank/DDBJ whole genome shotgun (WGS) entry which is preliminary data.</text>
</comment>
<evidence type="ECO:0000256" key="1">
    <source>
        <dbReference type="SAM" id="MobiDB-lite"/>
    </source>
</evidence>
<dbReference type="Proteomes" id="UP000428333">
    <property type="component" value="Linkage Group LG09"/>
</dbReference>
<keyword evidence="3" id="KW-1185">Reference proteome</keyword>
<evidence type="ECO:0000313" key="2">
    <source>
        <dbReference type="EMBL" id="KAE9452824.1"/>
    </source>
</evidence>
<dbReference type="InterPro" id="IPR032675">
    <property type="entry name" value="LRR_dom_sf"/>
</dbReference>
<gene>
    <name evidence="2" type="ORF">C3L33_15269</name>
</gene>
<feature type="region of interest" description="Disordered" evidence="1">
    <location>
        <begin position="246"/>
        <end position="265"/>
    </location>
</feature>
<evidence type="ECO:0000313" key="3">
    <source>
        <dbReference type="Proteomes" id="UP000428333"/>
    </source>
</evidence>
<dbReference type="EMBL" id="QEFC01002340">
    <property type="protein sequence ID" value="KAE9452824.1"/>
    <property type="molecule type" value="Genomic_DNA"/>
</dbReference>
<reference evidence="2 3" key="1">
    <citation type="journal article" date="2019" name="Genome Biol. Evol.">
        <title>The Rhododendron genome and chromosomal organization provide insight into shared whole-genome duplications across the heath family (Ericaceae).</title>
        <authorList>
            <person name="Soza V.L."/>
            <person name="Lindsley D."/>
            <person name="Waalkes A."/>
            <person name="Ramage E."/>
            <person name="Patwardhan R.P."/>
            <person name="Burton J.N."/>
            <person name="Adey A."/>
            <person name="Kumar A."/>
            <person name="Qiu R."/>
            <person name="Shendure J."/>
            <person name="Hall B."/>
        </authorList>
    </citation>
    <scope>NUCLEOTIDE SEQUENCE [LARGE SCALE GENOMIC DNA]</scope>
    <source>
        <strain evidence="2">RSF 1966-606</strain>
    </source>
</reference>
<proteinExistence type="predicted"/>
<dbReference type="AlphaFoldDB" id="A0A6A4L8S2"/>
<organism evidence="2 3">
    <name type="scientific">Rhododendron williamsianum</name>
    <dbReference type="NCBI Taxonomy" id="262921"/>
    <lineage>
        <taxon>Eukaryota</taxon>
        <taxon>Viridiplantae</taxon>
        <taxon>Streptophyta</taxon>
        <taxon>Embryophyta</taxon>
        <taxon>Tracheophyta</taxon>
        <taxon>Spermatophyta</taxon>
        <taxon>Magnoliopsida</taxon>
        <taxon>eudicotyledons</taxon>
        <taxon>Gunneridae</taxon>
        <taxon>Pentapetalae</taxon>
        <taxon>asterids</taxon>
        <taxon>Ericales</taxon>
        <taxon>Ericaceae</taxon>
        <taxon>Ericoideae</taxon>
        <taxon>Rhodoreae</taxon>
        <taxon>Rhododendron</taxon>
    </lineage>
</organism>
<protein>
    <recommendedName>
        <fullName evidence="4">Reverse transcriptase zinc-binding domain-containing protein</fullName>
    </recommendedName>
</protein>
<dbReference type="OrthoDB" id="611536at2759"/>